<accession>A0AAD8QIU9</accession>
<reference evidence="4" key="1">
    <citation type="submission" date="2023-07" db="EMBL/GenBank/DDBJ databases">
        <title>A chromosome-level genome assembly of Lolium multiflorum.</title>
        <authorList>
            <person name="Chen Y."/>
            <person name="Copetti D."/>
            <person name="Kolliker R."/>
            <person name="Studer B."/>
        </authorList>
    </citation>
    <scope>NUCLEOTIDE SEQUENCE</scope>
    <source>
        <strain evidence="4">02402/16</strain>
        <tissue evidence="4">Leaf</tissue>
    </source>
</reference>
<sequence length="231" mass="25651">MKQTVSSTASSKASTGPSNVTCFKCGTQGHKSFECKNTKVMITMENGDIETFGPPHHVRQRRHVTQRNTSPSTEEVDDTMEARGLKAEVRFVLVKNTKNNSWSISWFLVNSQAVHRSPASNHLRAATTRLSRRHPRAPRALLPAGRAPHARPEPKPAACAPRAHPALRRPRSHPPNTRTCSLRLQQLGPRLHASQPAAACPMRGLPLLLLPWARTRARKNQAGHHLKSRAR</sequence>
<feature type="compositionally biased region" description="Low complexity" evidence="2">
    <location>
        <begin position="138"/>
        <end position="147"/>
    </location>
</feature>
<evidence type="ECO:0000256" key="2">
    <source>
        <dbReference type="SAM" id="MobiDB-lite"/>
    </source>
</evidence>
<dbReference type="PROSITE" id="PS50158">
    <property type="entry name" value="ZF_CCHC"/>
    <property type="match status" value="1"/>
</dbReference>
<proteinExistence type="predicted"/>
<gene>
    <name evidence="4" type="ORF">QYE76_027083</name>
</gene>
<comment type="caution">
    <text evidence="4">The sequence shown here is derived from an EMBL/GenBank/DDBJ whole genome shotgun (WGS) entry which is preliminary data.</text>
</comment>
<evidence type="ECO:0000256" key="1">
    <source>
        <dbReference type="PROSITE-ProRule" id="PRU00047"/>
    </source>
</evidence>
<organism evidence="4 5">
    <name type="scientific">Lolium multiflorum</name>
    <name type="common">Italian ryegrass</name>
    <name type="synonym">Lolium perenne subsp. multiflorum</name>
    <dbReference type="NCBI Taxonomy" id="4521"/>
    <lineage>
        <taxon>Eukaryota</taxon>
        <taxon>Viridiplantae</taxon>
        <taxon>Streptophyta</taxon>
        <taxon>Embryophyta</taxon>
        <taxon>Tracheophyta</taxon>
        <taxon>Spermatophyta</taxon>
        <taxon>Magnoliopsida</taxon>
        <taxon>Liliopsida</taxon>
        <taxon>Poales</taxon>
        <taxon>Poaceae</taxon>
        <taxon>BOP clade</taxon>
        <taxon>Pooideae</taxon>
        <taxon>Poodae</taxon>
        <taxon>Poeae</taxon>
        <taxon>Poeae Chloroplast Group 2 (Poeae type)</taxon>
        <taxon>Loliodinae</taxon>
        <taxon>Loliinae</taxon>
        <taxon>Lolium</taxon>
    </lineage>
</organism>
<dbReference type="GO" id="GO:0003676">
    <property type="term" value="F:nucleic acid binding"/>
    <property type="evidence" value="ECO:0007669"/>
    <property type="project" value="InterPro"/>
</dbReference>
<dbReference type="EMBL" id="JAUUTY010000323">
    <property type="protein sequence ID" value="KAK1601978.1"/>
    <property type="molecule type" value="Genomic_DNA"/>
</dbReference>
<dbReference type="GO" id="GO:0008270">
    <property type="term" value="F:zinc ion binding"/>
    <property type="evidence" value="ECO:0007669"/>
    <property type="project" value="UniProtKB-KW"/>
</dbReference>
<evidence type="ECO:0000313" key="4">
    <source>
        <dbReference type="EMBL" id="KAK1601978.1"/>
    </source>
</evidence>
<keyword evidence="1" id="KW-0863">Zinc-finger</keyword>
<keyword evidence="5" id="KW-1185">Reference proteome</keyword>
<evidence type="ECO:0000313" key="5">
    <source>
        <dbReference type="Proteomes" id="UP001231189"/>
    </source>
</evidence>
<dbReference type="Proteomes" id="UP001231189">
    <property type="component" value="Unassembled WGS sequence"/>
</dbReference>
<keyword evidence="1" id="KW-0862">Zinc</keyword>
<dbReference type="InterPro" id="IPR001878">
    <property type="entry name" value="Znf_CCHC"/>
</dbReference>
<dbReference type="AlphaFoldDB" id="A0AAD8QIU9"/>
<dbReference type="SUPFAM" id="SSF57756">
    <property type="entry name" value="Retrovirus zinc finger-like domains"/>
    <property type="match status" value="1"/>
</dbReference>
<feature type="domain" description="CCHC-type" evidence="3">
    <location>
        <begin position="22"/>
        <end position="37"/>
    </location>
</feature>
<dbReference type="InterPro" id="IPR036875">
    <property type="entry name" value="Znf_CCHC_sf"/>
</dbReference>
<name>A0AAD8QIU9_LOLMU</name>
<feature type="region of interest" description="Disordered" evidence="2">
    <location>
        <begin position="129"/>
        <end position="179"/>
    </location>
</feature>
<keyword evidence="1" id="KW-0479">Metal-binding</keyword>
<evidence type="ECO:0000259" key="3">
    <source>
        <dbReference type="PROSITE" id="PS50158"/>
    </source>
</evidence>
<protein>
    <recommendedName>
        <fullName evidence="3">CCHC-type domain-containing protein</fullName>
    </recommendedName>
</protein>